<dbReference type="STRING" id="4577.A0A1D6N9B3"/>
<protein>
    <submittedName>
        <fullName evidence="2">Uncharacterized protein</fullName>
    </submittedName>
</protein>
<proteinExistence type="predicted"/>
<dbReference type="EMBL" id="CM007649">
    <property type="protein sequence ID" value="ONM37134.1"/>
    <property type="molecule type" value="Genomic_DNA"/>
</dbReference>
<gene>
    <name evidence="2" type="ORF">ZEAMMB73_Zm00001d043154</name>
</gene>
<dbReference type="SMR" id="A0A1D6N9B3"/>
<reference evidence="2" key="1">
    <citation type="submission" date="2015-12" db="EMBL/GenBank/DDBJ databases">
        <title>Update maize B73 reference genome by single molecule sequencing technologies.</title>
        <authorList>
            <consortium name="Maize Genome Sequencing Project"/>
            <person name="Ware D."/>
        </authorList>
    </citation>
    <scope>NUCLEOTIDE SEQUENCE [LARGE SCALE GENOMIC DNA]</scope>
    <source>
        <tissue evidence="2">Seedling</tissue>
    </source>
</reference>
<name>A0A1D6N9B3_MAIZE</name>
<sequence>MGDIRRMTDPVSQKTAAPLTRTTDKRRKEQDLIEKIMLEEVKQLQAQVTTLAEQCRHRSLKI</sequence>
<feature type="region of interest" description="Disordered" evidence="1">
    <location>
        <begin position="1"/>
        <end position="28"/>
    </location>
</feature>
<accession>A0A1D6N9B3</accession>
<evidence type="ECO:0000313" key="2">
    <source>
        <dbReference type="EMBL" id="ONM37134.1"/>
    </source>
</evidence>
<organism evidence="2">
    <name type="scientific">Zea mays</name>
    <name type="common">Maize</name>
    <dbReference type="NCBI Taxonomy" id="4577"/>
    <lineage>
        <taxon>Eukaryota</taxon>
        <taxon>Viridiplantae</taxon>
        <taxon>Streptophyta</taxon>
        <taxon>Embryophyta</taxon>
        <taxon>Tracheophyta</taxon>
        <taxon>Spermatophyta</taxon>
        <taxon>Magnoliopsida</taxon>
        <taxon>Liliopsida</taxon>
        <taxon>Poales</taxon>
        <taxon>Poaceae</taxon>
        <taxon>PACMAD clade</taxon>
        <taxon>Panicoideae</taxon>
        <taxon>Andropogonodae</taxon>
        <taxon>Andropogoneae</taxon>
        <taxon>Tripsacinae</taxon>
        <taxon>Zea</taxon>
    </lineage>
</organism>
<dbReference type="InParanoid" id="A0A1D6N9B3"/>
<evidence type="ECO:0000256" key="1">
    <source>
        <dbReference type="SAM" id="MobiDB-lite"/>
    </source>
</evidence>
<dbReference type="AlphaFoldDB" id="A0A1D6N9B3"/>